<evidence type="ECO:0000313" key="2">
    <source>
        <dbReference type="EMBL" id="MVN77725.1"/>
    </source>
</evidence>
<dbReference type="RefSeq" id="WP_157567012.1">
    <property type="nucleotide sequence ID" value="NZ_WQKZ01000003.1"/>
</dbReference>
<evidence type="ECO:0000256" key="1">
    <source>
        <dbReference type="SAM" id="MobiDB-lite"/>
    </source>
</evidence>
<evidence type="ECO:0000313" key="3">
    <source>
        <dbReference type="Proteomes" id="UP000441336"/>
    </source>
</evidence>
<accession>A0A7K1TH29</accession>
<comment type="caution">
    <text evidence="2">The sequence shown here is derived from an EMBL/GenBank/DDBJ whole genome shotgun (WGS) entry which is preliminary data.</text>
</comment>
<dbReference type="EMBL" id="WQKZ01000003">
    <property type="protein sequence ID" value="MVN77725.1"/>
    <property type="molecule type" value="Genomic_DNA"/>
</dbReference>
<gene>
    <name evidence="2" type="ORF">GO988_15435</name>
</gene>
<sequence length="45" mass="4681">MGIALLASGRAAGGNSERGRSTTSTPRRLSSWKAQASFVLTDADE</sequence>
<proteinExistence type="predicted"/>
<feature type="compositionally biased region" description="Low complexity" evidence="1">
    <location>
        <begin position="21"/>
        <end position="31"/>
    </location>
</feature>
<dbReference type="AlphaFoldDB" id="A0A7K1TH29"/>
<feature type="region of interest" description="Disordered" evidence="1">
    <location>
        <begin position="1"/>
        <end position="31"/>
    </location>
</feature>
<reference evidence="2 3" key="1">
    <citation type="submission" date="2019-12" db="EMBL/GenBank/DDBJ databases">
        <title>Hymenobacter sp. HMF4947 Genome sequencing and assembly.</title>
        <authorList>
            <person name="Kang H."/>
            <person name="Cha I."/>
            <person name="Kim H."/>
            <person name="Joh K."/>
        </authorList>
    </citation>
    <scope>NUCLEOTIDE SEQUENCE [LARGE SCALE GENOMIC DNA]</scope>
    <source>
        <strain evidence="2 3">HMF4947</strain>
    </source>
</reference>
<organism evidence="2 3">
    <name type="scientific">Hymenobacter ginkgonis</name>
    <dbReference type="NCBI Taxonomy" id="2682976"/>
    <lineage>
        <taxon>Bacteria</taxon>
        <taxon>Pseudomonadati</taxon>
        <taxon>Bacteroidota</taxon>
        <taxon>Cytophagia</taxon>
        <taxon>Cytophagales</taxon>
        <taxon>Hymenobacteraceae</taxon>
        <taxon>Hymenobacter</taxon>
    </lineage>
</organism>
<dbReference type="Proteomes" id="UP000441336">
    <property type="component" value="Unassembled WGS sequence"/>
</dbReference>
<keyword evidence="3" id="KW-1185">Reference proteome</keyword>
<protein>
    <submittedName>
        <fullName evidence="2">Uncharacterized protein</fullName>
    </submittedName>
</protein>
<name>A0A7K1TH29_9BACT</name>